<dbReference type="SUPFAM" id="SSF51695">
    <property type="entry name" value="PLC-like phosphodiesterases"/>
    <property type="match status" value="1"/>
</dbReference>
<evidence type="ECO:0008006" key="4">
    <source>
        <dbReference type="Google" id="ProtNLM"/>
    </source>
</evidence>
<evidence type="ECO:0000313" key="3">
    <source>
        <dbReference type="Proteomes" id="UP001345013"/>
    </source>
</evidence>
<dbReference type="PANTHER" id="PTHR13593:SF140">
    <property type="entry name" value="PLC-LIKE PHOSPHODIESTERASE"/>
    <property type="match status" value="1"/>
</dbReference>
<dbReference type="PANTHER" id="PTHR13593">
    <property type="match status" value="1"/>
</dbReference>
<protein>
    <recommendedName>
        <fullName evidence="4">PLC-like phosphodiesterase</fullName>
    </recommendedName>
</protein>
<dbReference type="InterPro" id="IPR017946">
    <property type="entry name" value="PLC-like_Pdiesterase_TIM-brl"/>
</dbReference>
<feature type="region of interest" description="Disordered" evidence="1">
    <location>
        <begin position="61"/>
        <end position="82"/>
    </location>
</feature>
<keyword evidence="3" id="KW-1185">Reference proteome</keyword>
<sequence length="412" mass="44630">MLFTTFVVTAALAVYESTIYLSQSSGAPTSTSGGTTDAQNQTITTNGTTIVTASATETLLTASRNNSTSSGTATSSSARPTNTQPCNGYAEFCSRKYSNITMIAAHNSPFNIEGNIAANQALDVTTQLNDGVRMLQFQVHKPNDTSPLLLCHSTCDLLNAGPLVDYLTTVREWVDQNPYDVVTILMGNSDVLTPQNFTDPISSSGLQDYVYTPPTVPMTIDQWPTLAEMILTRKRVVIMLDYEADQTAIPWLLDEFANMWETPFSPTNPDFPCTQDRPPHLGRETSLERMYMANHNLNVDIQIAGLNIDIPASTELNETNAVTGYSSAGNMSESCQAMWDGRPPNFLLVDFYNIGSFNGSVFQVAANANGVTYNRDSCCGTERRRSGNAAPAMRISGMAVAGAAFVMAFLLS</sequence>
<evidence type="ECO:0000256" key="1">
    <source>
        <dbReference type="SAM" id="MobiDB-lite"/>
    </source>
</evidence>
<reference evidence="2 3" key="1">
    <citation type="submission" date="2023-08" db="EMBL/GenBank/DDBJ databases">
        <title>Black Yeasts Isolated from many extreme environments.</title>
        <authorList>
            <person name="Coleine C."/>
            <person name="Stajich J.E."/>
            <person name="Selbmann L."/>
        </authorList>
    </citation>
    <scope>NUCLEOTIDE SEQUENCE [LARGE SCALE GENOMIC DNA]</scope>
    <source>
        <strain evidence="2 3">CCFEE 5885</strain>
    </source>
</reference>
<accession>A0ABR0K9M8</accession>
<evidence type="ECO:0000313" key="2">
    <source>
        <dbReference type="EMBL" id="KAK5092449.1"/>
    </source>
</evidence>
<gene>
    <name evidence="2" type="ORF">LTR24_005152</name>
</gene>
<proteinExistence type="predicted"/>
<dbReference type="Pfam" id="PF26146">
    <property type="entry name" value="PI-PLC_X"/>
    <property type="match status" value="1"/>
</dbReference>
<feature type="compositionally biased region" description="Low complexity" evidence="1">
    <location>
        <begin position="61"/>
        <end position="79"/>
    </location>
</feature>
<dbReference type="Proteomes" id="UP001345013">
    <property type="component" value="Unassembled WGS sequence"/>
</dbReference>
<feature type="region of interest" description="Disordered" evidence="1">
    <location>
        <begin position="24"/>
        <end position="43"/>
    </location>
</feature>
<dbReference type="InterPro" id="IPR051057">
    <property type="entry name" value="PI-PLC_domain"/>
</dbReference>
<name>A0ABR0K9M8_9EURO</name>
<dbReference type="Gene3D" id="3.20.20.190">
    <property type="entry name" value="Phosphatidylinositol (PI) phosphodiesterase"/>
    <property type="match status" value="1"/>
</dbReference>
<organism evidence="2 3">
    <name type="scientific">Lithohypha guttulata</name>
    <dbReference type="NCBI Taxonomy" id="1690604"/>
    <lineage>
        <taxon>Eukaryota</taxon>
        <taxon>Fungi</taxon>
        <taxon>Dikarya</taxon>
        <taxon>Ascomycota</taxon>
        <taxon>Pezizomycotina</taxon>
        <taxon>Eurotiomycetes</taxon>
        <taxon>Chaetothyriomycetidae</taxon>
        <taxon>Chaetothyriales</taxon>
        <taxon>Trichomeriaceae</taxon>
        <taxon>Lithohypha</taxon>
    </lineage>
</organism>
<comment type="caution">
    <text evidence="2">The sequence shown here is derived from an EMBL/GenBank/DDBJ whole genome shotgun (WGS) entry which is preliminary data.</text>
</comment>
<dbReference type="EMBL" id="JAVRRG010000057">
    <property type="protein sequence ID" value="KAK5092449.1"/>
    <property type="molecule type" value="Genomic_DNA"/>
</dbReference>